<keyword evidence="9" id="KW-1185">Reference proteome</keyword>
<evidence type="ECO:0000256" key="6">
    <source>
        <dbReference type="SAM" id="MobiDB-lite"/>
    </source>
</evidence>
<evidence type="ECO:0000313" key="9">
    <source>
        <dbReference type="Proteomes" id="UP000037460"/>
    </source>
</evidence>
<reference evidence="9" key="1">
    <citation type="journal article" date="2015" name="PLoS Genet.">
        <title>Genome Sequence and Transcriptome Analyses of Chrysochromulina tobin: Metabolic Tools for Enhanced Algal Fitness in the Prominent Order Prymnesiales (Haptophyceae).</title>
        <authorList>
            <person name="Hovde B.T."/>
            <person name="Deodato C.R."/>
            <person name="Hunsperger H.M."/>
            <person name="Ryken S.A."/>
            <person name="Yost W."/>
            <person name="Jha R.K."/>
            <person name="Patterson J."/>
            <person name="Monnat R.J. Jr."/>
            <person name="Barlow S.B."/>
            <person name="Starkenburg S.R."/>
            <person name="Cattolico R.A."/>
        </authorList>
    </citation>
    <scope>NUCLEOTIDE SEQUENCE</scope>
    <source>
        <strain evidence="9">CCMP291</strain>
    </source>
</reference>
<gene>
    <name evidence="8" type="ORF">Ctob_015305</name>
</gene>
<feature type="transmembrane region" description="Helical" evidence="7">
    <location>
        <begin position="376"/>
        <end position="398"/>
    </location>
</feature>
<dbReference type="PANTHER" id="PTHR21347:SF0">
    <property type="entry name" value="LIPID SCRAMBLASE CLPTM1L"/>
    <property type="match status" value="1"/>
</dbReference>
<dbReference type="AlphaFoldDB" id="A0A0M0JWD2"/>
<evidence type="ECO:0000256" key="2">
    <source>
        <dbReference type="ARBA" id="ARBA00009310"/>
    </source>
</evidence>
<evidence type="ECO:0000256" key="7">
    <source>
        <dbReference type="SAM" id="Phobius"/>
    </source>
</evidence>
<feature type="transmembrane region" description="Helical" evidence="7">
    <location>
        <begin position="257"/>
        <end position="277"/>
    </location>
</feature>
<feature type="non-terminal residue" evidence="8">
    <location>
        <position position="501"/>
    </location>
</feature>
<dbReference type="GO" id="GO:0016020">
    <property type="term" value="C:membrane"/>
    <property type="evidence" value="ECO:0007669"/>
    <property type="project" value="UniProtKB-SubCell"/>
</dbReference>
<comment type="similarity">
    <text evidence="2">Belongs to the CLPTM1 family.</text>
</comment>
<comment type="subcellular location">
    <subcellularLocation>
        <location evidence="1">Membrane</location>
        <topology evidence="1">Multi-pass membrane protein</topology>
    </subcellularLocation>
</comment>
<feature type="transmembrane region" description="Helical" evidence="7">
    <location>
        <begin position="293"/>
        <end position="312"/>
    </location>
</feature>
<proteinExistence type="inferred from homology"/>
<protein>
    <submittedName>
        <fullName evidence="8">Cleft lip and palate transmembrane 1 family protein</fullName>
    </submittedName>
</protein>
<accession>A0A0M0JWD2</accession>
<evidence type="ECO:0000256" key="5">
    <source>
        <dbReference type="ARBA" id="ARBA00023136"/>
    </source>
</evidence>
<organism evidence="8 9">
    <name type="scientific">Chrysochromulina tobinii</name>
    <dbReference type="NCBI Taxonomy" id="1460289"/>
    <lineage>
        <taxon>Eukaryota</taxon>
        <taxon>Haptista</taxon>
        <taxon>Haptophyta</taxon>
        <taxon>Prymnesiophyceae</taxon>
        <taxon>Prymnesiales</taxon>
        <taxon>Chrysochromulinaceae</taxon>
        <taxon>Chrysochromulina</taxon>
    </lineage>
</organism>
<evidence type="ECO:0000256" key="3">
    <source>
        <dbReference type="ARBA" id="ARBA00022692"/>
    </source>
</evidence>
<dbReference type="PANTHER" id="PTHR21347">
    <property type="entry name" value="CLEFT LIP AND PALATE ASSOCIATED TRANSMEMBRANE PROTEIN-RELATED"/>
    <property type="match status" value="1"/>
</dbReference>
<sequence>MSGSRTPPQSASSAGADAGELTQQPTGVSVAGVSVTGPGGSRMTVPQVRISNAWDSRQLFDLRVYTSEAREFDAFDDKSALLWHEPAITYSRDDKDEEIAHNFTIRPSARMLRNETGMWLHVDSRGNLVPEAGSTEIVPHWKPKMILSIVEDFSVFPPGRVPPQLLPHLVVDVARGRYSPVVFINEFWCPRERMFALNETAGAALAELPLELEFTVTTLMRWMLTVQMLDSLEQQASMHGSVAMEEMHRMMTETSPWLLALTAVVTILHSIFDILAFKNDISFWRQKKSMKGLSFKSMLLNLFFQSVIFLYLCDNDTSWMILFSSGTGLAIECWKLRKAIKVIAFVTAEGSRLPSLRITPADSYEFSETRLYDEEAMAYLSMSLYPCVLGYAAYSLAYNAHKSWYSWLLGSTVNFVYSFGFVLMTPQLFINYKLKSTAHMPWKTFMYKALNTFVDDFFAFIIKMPMAHRLACLRDDVIFLIYLYQRYIYGVDEKRANEYGQ</sequence>
<dbReference type="InterPro" id="IPR008429">
    <property type="entry name" value="CLPTM1"/>
</dbReference>
<feature type="compositionally biased region" description="Polar residues" evidence="6">
    <location>
        <begin position="1"/>
        <end position="13"/>
    </location>
</feature>
<feature type="transmembrane region" description="Helical" evidence="7">
    <location>
        <begin position="404"/>
        <end position="425"/>
    </location>
</feature>
<keyword evidence="5 7" id="KW-0472">Membrane</keyword>
<keyword evidence="3 7" id="KW-0812">Transmembrane</keyword>
<evidence type="ECO:0000313" key="8">
    <source>
        <dbReference type="EMBL" id="KOO30941.1"/>
    </source>
</evidence>
<evidence type="ECO:0000256" key="4">
    <source>
        <dbReference type="ARBA" id="ARBA00022989"/>
    </source>
</evidence>
<keyword evidence="4 7" id="KW-1133">Transmembrane helix</keyword>
<evidence type="ECO:0000256" key="1">
    <source>
        <dbReference type="ARBA" id="ARBA00004141"/>
    </source>
</evidence>
<name>A0A0M0JWD2_9EUKA</name>
<dbReference type="Pfam" id="PF05602">
    <property type="entry name" value="CLPTM1"/>
    <property type="match status" value="2"/>
</dbReference>
<dbReference type="Proteomes" id="UP000037460">
    <property type="component" value="Unassembled WGS sequence"/>
</dbReference>
<feature type="compositionally biased region" description="Low complexity" evidence="6">
    <location>
        <begin position="25"/>
        <end position="36"/>
    </location>
</feature>
<dbReference type="OrthoDB" id="378564at2759"/>
<dbReference type="GO" id="GO:0012505">
    <property type="term" value="C:endomembrane system"/>
    <property type="evidence" value="ECO:0007669"/>
    <property type="project" value="TreeGrafter"/>
</dbReference>
<dbReference type="EMBL" id="JWZX01002122">
    <property type="protein sequence ID" value="KOO30941.1"/>
    <property type="molecule type" value="Genomic_DNA"/>
</dbReference>
<feature type="region of interest" description="Disordered" evidence="6">
    <location>
        <begin position="1"/>
        <end position="44"/>
    </location>
</feature>
<comment type="caution">
    <text evidence="8">The sequence shown here is derived from an EMBL/GenBank/DDBJ whole genome shotgun (WGS) entry which is preliminary data.</text>
</comment>